<reference evidence="12 13" key="1">
    <citation type="journal article" date="2011" name="Stand. Genomic Sci.">
        <title>Complete genome sequence of Parvibaculum lavamentivorans type strain (DS-1(T)).</title>
        <authorList>
            <person name="Schleheck D."/>
            <person name="Weiss M."/>
            <person name="Pitluck S."/>
            <person name="Bruce D."/>
            <person name="Land M.L."/>
            <person name="Han S."/>
            <person name="Saunders E."/>
            <person name="Tapia R."/>
            <person name="Detter C."/>
            <person name="Brettin T."/>
            <person name="Han J."/>
            <person name="Woyke T."/>
            <person name="Goodwin L."/>
            <person name="Pennacchio L."/>
            <person name="Nolan M."/>
            <person name="Cook A.M."/>
            <person name="Kjelleberg S."/>
            <person name="Thomas T."/>
        </authorList>
    </citation>
    <scope>NUCLEOTIDE SEQUENCE [LARGE SCALE GENOMIC DNA]</scope>
    <source>
        <strain evidence="13">DS-1 / DSM 13023 / NCIMB 13966</strain>
    </source>
</reference>
<dbReference type="STRING" id="402881.Plav_1932"/>
<evidence type="ECO:0000256" key="2">
    <source>
        <dbReference type="ARBA" id="ARBA00004236"/>
    </source>
</evidence>
<evidence type="ECO:0000256" key="5">
    <source>
        <dbReference type="ARBA" id="ARBA00022679"/>
    </source>
</evidence>
<evidence type="ECO:0000256" key="9">
    <source>
        <dbReference type="ARBA" id="ARBA00023169"/>
    </source>
</evidence>
<dbReference type="NCBIfam" id="TIGR03025">
    <property type="entry name" value="EPS_sugtrans"/>
    <property type="match status" value="1"/>
</dbReference>
<sequence>MSVLEKQIPAFEAATPIPVSEVAGFEDTYREETGAGTRLTPLADRFMLLVGDLGALALAQIVAGSIAFGINVQVLNTEFGALEAGELTSRLVRIGFLLMLPVLWWAAKGHYSKRTPFWAEAKEIVKGIALVALVDGFLQYLTKDYFSRLWMLQAWLWALVFIPMARIAMRHVLKRYGSWTAPVLLIGSKENTLEAAQVLESEPYLGYDVAGTLDLAELTSDRNASNPSSLLYRAGGQLSAALKLACERHGARFVVLAPSPEEMASLDHILRALHRARIAFSIIPPVKGIGVMALEAGNFFSHDLVMLTLADNLNRPMARLMKRSFDLAVASLALVLLAPFFWTVSALIRLDGGPAFFSHRRVGEKGRDFMCRKFRTMHVDGDAILKNVLENDPLRAAEWARDQKLRNDPRVTRVGEFLRKTSLDELPQLINVIRGEMSLVGPRPVTYSEVLRYGEDAEYYLSAKPGITGLWQVSGRNDTTYMRRVELDAWYVKNWSLWQDIAIMFKTFPAVLLRRGAC</sequence>
<accession>A7HUG4</accession>
<dbReference type="EC" id="2.7.8.6" evidence="12"/>
<evidence type="ECO:0000259" key="11">
    <source>
        <dbReference type="Pfam" id="PF02397"/>
    </source>
</evidence>
<dbReference type="GO" id="GO:0005886">
    <property type="term" value="C:plasma membrane"/>
    <property type="evidence" value="ECO:0007669"/>
    <property type="project" value="UniProtKB-SubCell"/>
</dbReference>
<evidence type="ECO:0000313" key="12">
    <source>
        <dbReference type="EMBL" id="ABS63547.1"/>
    </source>
</evidence>
<keyword evidence="8 10" id="KW-0472">Membrane</keyword>
<feature type="transmembrane region" description="Helical" evidence="10">
    <location>
        <begin position="46"/>
        <end position="70"/>
    </location>
</feature>
<dbReference type="InterPro" id="IPR017475">
    <property type="entry name" value="EPS_sugar_tfrase"/>
</dbReference>
<feature type="transmembrane region" description="Helical" evidence="10">
    <location>
        <begin position="148"/>
        <end position="169"/>
    </location>
</feature>
<comment type="subcellular location">
    <subcellularLocation>
        <location evidence="2">Cell membrane</location>
    </subcellularLocation>
    <subcellularLocation>
        <location evidence="1">Membrane</location>
        <topology evidence="1">Multi-pass membrane protein</topology>
    </subcellularLocation>
</comment>
<protein>
    <submittedName>
        <fullName evidence="12">Undecaprenyl-phosphate galactose phosphotransferase</fullName>
        <ecNumber evidence="12">2.7.8.6</ecNumber>
    </submittedName>
</protein>
<feature type="transmembrane region" description="Helical" evidence="10">
    <location>
        <begin position="325"/>
        <end position="348"/>
    </location>
</feature>
<evidence type="ECO:0000256" key="10">
    <source>
        <dbReference type="SAM" id="Phobius"/>
    </source>
</evidence>
<comment type="similarity">
    <text evidence="3">Belongs to the bacterial sugar transferase family.</text>
</comment>
<dbReference type="GO" id="GO:0047360">
    <property type="term" value="F:undecaprenyl-phosphate galactose phosphotransferase activity"/>
    <property type="evidence" value="ECO:0007669"/>
    <property type="project" value="UniProtKB-EC"/>
</dbReference>
<dbReference type="InterPro" id="IPR003362">
    <property type="entry name" value="Bact_transf"/>
</dbReference>
<evidence type="ECO:0000256" key="8">
    <source>
        <dbReference type="ARBA" id="ARBA00023136"/>
    </source>
</evidence>
<dbReference type="HOGENOM" id="CLU_024920_3_0_5"/>
<proteinExistence type="inferred from homology"/>
<dbReference type="Proteomes" id="UP000006377">
    <property type="component" value="Chromosome"/>
</dbReference>
<dbReference type="Pfam" id="PF02397">
    <property type="entry name" value="Bac_transf"/>
    <property type="match status" value="1"/>
</dbReference>
<organism evidence="12 13">
    <name type="scientific">Parvibaculum lavamentivorans (strain DS-1 / DSM 13023 / NCIMB 13966)</name>
    <dbReference type="NCBI Taxonomy" id="402881"/>
    <lineage>
        <taxon>Bacteria</taxon>
        <taxon>Pseudomonadati</taxon>
        <taxon>Pseudomonadota</taxon>
        <taxon>Alphaproteobacteria</taxon>
        <taxon>Hyphomicrobiales</taxon>
        <taxon>Parvibaculaceae</taxon>
        <taxon>Parvibaculum</taxon>
    </lineage>
</organism>
<dbReference type="eggNOG" id="COG2148">
    <property type="taxonomic scope" value="Bacteria"/>
</dbReference>
<evidence type="ECO:0000256" key="3">
    <source>
        <dbReference type="ARBA" id="ARBA00006464"/>
    </source>
</evidence>
<name>A7HUG4_PARL1</name>
<keyword evidence="6 10" id="KW-0812">Transmembrane</keyword>
<keyword evidence="13" id="KW-1185">Reference proteome</keyword>
<dbReference type="KEGG" id="pla:Plav_1932"/>
<dbReference type="PANTHER" id="PTHR30576:SF4">
    <property type="entry name" value="UNDECAPRENYL-PHOSPHATE GALACTOSE PHOSPHOTRANSFERASE"/>
    <property type="match status" value="1"/>
</dbReference>
<dbReference type="Pfam" id="PF13727">
    <property type="entry name" value="CoA_binding_3"/>
    <property type="match status" value="1"/>
</dbReference>
<evidence type="ECO:0000256" key="7">
    <source>
        <dbReference type="ARBA" id="ARBA00022989"/>
    </source>
</evidence>
<evidence type="ECO:0000256" key="1">
    <source>
        <dbReference type="ARBA" id="ARBA00004141"/>
    </source>
</evidence>
<keyword evidence="4" id="KW-1003">Cell membrane</keyword>
<dbReference type="PANTHER" id="PTHR30576">
    <property type="entry name" value="COLANIC BIOSYNTHESIS UDP-GLUCOSE LIPID CARRIER TRANSFERASE"/>
    <property type="match status" value="1"/>
</dbReference>
<dbReference type="InterPro" id="IPR017472">
    <property type="entry name" value="Undecaprenyl-P_galact_Ptfrase"/>
</dbReference>
<dbReference type="GO" id="GO:0000271">
    <property type="term" value="P:polysaccharide biosynthetic process"/>
    <property type="evidence" value="ECO:0007669"/>
    <property type="project" value="UniProtKB-KW"/>
</dbReference>
<keyword evidence="9" id="KW-0270">Exopolysaccharide synthesis</keyword>
<keyword evidence="5 12" id="KW-0808">Transferase</keyword>
<gene>
    <name evidence="12" type="ordered locus">Plav_1932</name>
</gene>
<dbReference type="EMBL" id="CP000774">
    <property type="protein sequence ID" value="ABS63547.1"/>
    <property type="molecule type" value="Genomic_DNA"/>
</dbReference>
<feature type="transmembrane region" description="Helical" evidence="10">
    <location>
        <begin position="90"/>
        <end position="111"/>
    </location>
</feature>
<evidence type="ECO:0000256" key="4">
    <source>
        <dbReference type="ARBA" id="ARBA00022475"/>
    </source>
</evidence>
<keyword evidence="7 10" id="KW-1133">Transmembrane helix</keyword>
<dbReference type="NCBIfam" id="TIGR03022">
    <property type="entry name" value="WbaP_sugtrans"/>
    <property type="match status" value="1"/>
</dbReference>
<evidence type="ECO:0000256" key="6">
    <source>
        <dbReference type="ARBA" id="ARBA00022692"/>
    </source>
</evidence>
<dbReference type="AlphaFoldDB" id="A7HUG4"/>
<evidence type="ECO:0000313" key="13">
    <source>
        <dbReference type="Proteomes" id="UP000006377"/>
    </source>
</evidence>
<feature type="domain" description="Bacterial sugar transferase" evidence="11">
    <location>
        <begin position="322"/>
        <end position="512"/>
    </location>
</feature>